<organism evidence="7 8">
    <name type="scientific">Kitasatospora putterlickiae</name>
    <dbReference type="NCBI Taxonomy" id="221725"/>
    <lineage>
        <taxon>Bacteria</taxon>
        <taxon>Bacillati</taxon>
        <taxon>Actinomycetota</taxon>
        <taxon>Actinomycetes</taxon>
        <taxon>Kitasatosporales</taxon>
        <taxon>Streptomycetaceae</taxon>
        <taxon>Kitasatospora</taxon>
    </lineage>
</organism>
<proteinExistence type="predicted"/>
<dbReference type="EMBL" id="BAAAKJ010000330">
    <property type="protein sequence ID" value="GAA1407817.1"/>
    <property type="molecule type" value="Genomic_DNA"/>
</dbReference>
<keyword evidence="3 6" id="KW-1133">Transmembrane helix</keyword>
<keyword evidence="2 6" id="KW-0812">Transmembrane</keyword>
<evidence type="ECO:0000313" key="7">
    <source>
        <dbReference type="EMBL" id="GAA1407817.1"/>
    </source>
</evidence>
<evidence type="ECO:0000256" key="4">
    <source>
        <dbReference type="ARBA" id="ARBA00023136"/>
    </source>
</evidence>
<dbReference type="Proteomes" id="UP001499863">
    <property type="component" value="Unassembled WGS sequence"/>
</dbReference>
<keyword evidence="4 6" id="KW-0472">Membrane</keyword>
<evidence type="ECO:0000256" key="6">
    <source>
        <dbReference type="SAM" id="Phobius"/>
    </source>
</evidence>
<evidence type="ECO:0000256" key="5">
    <source>
        <dbReference type="SAM" id="MobiDB-lite"/>
    </source>
</evidence>
<evidence type="ECO:0000313" key="8">
    <source>
        <dbReference type="Proteomes" id="UP001499863"/>
    </source>
</evidence>
<feature type="transmembrane region" description="Helical" evidence="6">
    <location>
        <begin position="500"/>
        <end position="518"/>
    </location>
</feature>
<comment type="caution">
    <text evidence="7">The sequence shown here is derived from an EMBL/GenBank/DDBJ whole genome shotgun (WGS) entry which is preliminary data.</text>
</comment>
<gene>
    <name evidence="7" type="ORF">GCM10009639_57010</name>
</gene>
<dbReference type="InterPro" id="IPR053153">
    <property type="entry name" value="APC_K+_Transporter"/>
</dbReference>
<evidence type="ECO:0000256" key="1">
    <source>
        <dbReference type="ARBA" id="ARBA00004141"/>
    </source>
</evidence>
<dbReference type="Pfam" id="PF13520">
    <property type="entry name" value="AA_permease_2"/>
    <property type="match status" value="1"/>
</dbReference>
<accession>A0ABN1YEI0</accession>
<feature type="transmembrane region" description="Helical" evidence="6">
    <location>
        <begin position="136"/>
        <end position="161"/>
    </location>
</feature>
<feature type="compositionally biased region" description="Basic and acidic residues" evidence="5">
    <location>
        <begin position="692"/>
        <end position="735"/>
    </location>
</feature>
<feature type="transmembrane region" description="Helical" evidence="6">
    <location>
        <begin position="209"/>
        <end position="229"/>
    </location>
</feature>
<comment type="subcellular location">
    <subcellularLocation>
        <location evidence="1">Membrane</location>
        <topology evidence="1">Multi-pass membrane protein</topology>
    </subcellularLocation>
</comment>
<feature type="region of interest" description="Disordered" evidence="5">
    <location>
        <begin position="677"/>
        <end position="735"/>
    </location>
</feature>
<feature type="transmembrane region" description="Helical" evidence="6">
    <location>
        <begin position="405"/>
        <end position="425"/>
    </location>
</feature>
<evidence type="ECO:0000256" key="2">
    <source>
        <dbReference type="ARBA" id="ARBA00022692"/>
    </source>
</evidence>
<dbReference type="Gene3D" id="1.20.1740.10">
    <property type="entry name" value="Amino acid/polyamine transporter I"/>
    <property type="match status" value="1"/>
</dbReference>
<feature type="transmembrane region" description="Helical" evidence="6">
    <location>
        <begin position="431"/>
        <end position="455"/>
    </location>
</feature>
<name>A0ABN1YEI0_9ACTN</name>
<dbReference type="PANTHER" id="PTHR47704">
    <property type="entry name" value="POTASSIUM TRANSPORTER KIMA"/>
    <property type="match status" value="1"/>
</dbReference>
<sequence length="735" mass="78525">METSRLSVTPSVLGTPERLIARPSHMLTLADVFNVPQALKRLVIGRAMRSEELGETLLPKRLALPIFASDPLSSVAYATQEILLVLTVGGTAFLYLTPWVAAGVVALMAVVVMSYRQVVHAYPSGGGSYEVVSRNLGANSGLVVAASLLVDYVMTVAVSVASGVDNIISALPSLADHRVELALGFVLLLMAMNLRGVRESGKAFAAPTYLFIGAILLMVVTGLIRAVLGDAPVASSAAYGIVPEDGKDTLAGLGLLMLGLRAFASGCTALTGVEAISNGVPAFRAPKSRNAAATMAVMGTTAVVMFVGITSLALISKVHIADDTCRLSGFPGDCASAPQQTVIAQLAAAVFGGDHSVLFYAVQAVTALVLILAANTAFNGFPLLASILAEHRYLPRQMHTRGDRLAFSNGIIALAVVAGGLLWLYDADVTSLIHLYILGVFTSFTLSQIGMVRHWNRTLATETDPSVRGAAQRSRVINFSGAVTTALVLVIVLLTKFTQGAWLAVVAAVVLWLMMRGIRRHYDGVAEELAVDDARAESVRPSRVHGLVLVSQVHKPTLRALGYAQAFAPDSLEALTVAVEPDATGELEGRWRELDVQVPLKVLDSPYREITKPVVQYVRDRRRSSPRDAVAVFIPEYVVGHWWEHLLHNQSALWLKSRLLFTPGVMVISVPWQLTSSSRANRPSRRAPGAVRRGEPEPRAESRAEPGAESRAESGAESRAESRAEREKAAAPEHA</sequence>
<dbReference type="PANTHER" id="PTHR47704:SF1">
    <property type="entry name" value="POTASSIUM TRANSPORTER KIMA"/>
    <property type="match status" value="1"/>
</dbReference>
<evidence type="ECO:0000256" key="3">
    <source>
        <dbReference type="ARBA" id="ARBA00022989"/>
    </source>
</evidence>
<feature type="transmembrane region" description="Helical" evidence="6">
    <location>
        <begin position="291"/>
        <end position="315"/>
    </location>
</feature>
<protein>
    <submittedName>
        <fullName evidence="7">APC family permease</fullName>
    </submittedName>
</protein>
<reference evidence="7 8" key="1">
    <citation type="journal article" date="2019" name="Int. J. Syst. Evol. Microbiol.">
        <title>The Global Catalogue of Microorganisms (GCM) 10K type strain sequencing project: providing services to taxonomists for standard genome sequencing and annotation.</title>
        <authorList>
            <consortium name="The Broad Institute Genomics Platform"/>
            <consortium name="The Broad Institute Genome Sequencing Center for Infectious Disease"/>
            <person name="Wu L."/>
            <person name="Ma J."/>
        </authorList>
    </citation>
    <scope>NUCLEOTIDE SEQUENCE [LARGE SCALE GENOMIC DNA]</scope>
    <source>
        <strain evidence="7 8">JCM 12393</strain>
    </source>
</reference>
<feature type="transmembrane region" description="Helical" evidence="6">
    <location>
        <begin position="181"/>
        <end position="197"/>
    </location>
</feature>
<feature type="transmembrane region" description="Helical" evidence="6">
    <location>
        <begin position="357"/>
        <end position="384"/>
    </location>
</feature>
<dbReference type="InterPro" id="IPR002293">
    <property type="entry name" value="AA/rel_permease1"/>
</dbReference>
<keyword evidence="8" id="KW-1185">Reference proteome</keyword>
<feature type="transmembrane region" description="Helical" evidence="6">
    <location>
        <begin position="92"/>
        <end position="115"/>
    </location>
</feature>
<feature type="transmembrane region" description="Helical" evidence="6">
    <location>
        <begin position="249"/>
        <end position="270"/>
    </location>
</feature>
<feature type="transmembrane region" description="Helical" evidence="6">
    <location>
        <begin position="476"/>
        <end position="494"/>
    </location>
</feature>